<proteinExistence type="predicted"/>
<sequence length="77" mass="8783">MLKSNAKDCTICRRFSDLSRSCACVFVYVCDRNNLHPKKVFMFHDLPVRMVPEDGSSTTLTALFQIGFISTADIYRT</sequence>
<evidence type="ECO:0000313" key="1">
    <source>
        <dbReference type="EnsemblMetazoa" id="AFUN014242-PA"/>
    </source>
</evidence>
<accession>A0A182S179</accession>
<reference evidence="1" key="1">
    <citation type="submission" date="2020-05" db="UniProtKB">
        <authorList>
            <consortium name="EnsemblMetazoa"/>
        </authorList>
    </citation>
    <scope>IDENTIFICATION</scope>
    <source>
        <strain evidence="1">FUMOZ</strain>
    </source>
</reference>
<dbReference type="EnsemblMetazoa" id="AFUN014242-RA">
    <property type="protein sequence ID" value="AFUN014242-PA"/>
    <property type="gene ID" value="AFUN014242"/>
</dbReference>
<organism evidence="1">
    <name type="scientific">Anopheles funestus</name>
    <name type="common">African malaria mosquito</name>
    <dbReference type="NCBI Taxonomy" id="62324"/>
    <lineage>
        <taxon>Eukaryota</taxon>
        <taxon>Metazoa</taxon>
        <taxon>Ecdysozoa</taxon>
        <taxon>Arthropoda</taxon>
        <taxon>Hexapoda</taxon>
        <taxon>Insecta</taxon>
        <taxon>Pterygota</taxon>
        <taxon>Neoptera</taxon>
        <taxon>Endopterygota</taxon>
        <taxon>Diptera</taxon>
        <taxon>Nematocera</taxon>
        <taxon>Culicoidea</taxon>
        <taxon>Culicidae</taxon>
        <taxon>Anophelinae</taxon>
        <taxon>Anopheles</taxon>
    </lineage>
</organism>
<dbReference type="AlphaFoldDB" id="A0A182S179"/>
<protein>
    <submittedName>
        <fullName evidence="1">Uncharacterized protein</fullName>
    </submittedName>
</protein>
<name>A0A182S179_ANOFN</name>
<dbReference type="VEuPathDB" id="VectorBase:AFUN014242"/>